<keyword evidence="4 6" id="KW-1133">Transmembrane helix</keyword>
<dbReference type="Pfam" id="PF00892">
    <property type="entry name" value="EamA"/>
    <property type="match status" value="2"/>
</dbReference>
<feature type="transmembrane region" description="Helical" evidence="6">
    <location>
        <begin position="47"/>
        <end position="70"/>
    </location>
</feature>
<evidence type="ECO:0000256" key="6">
    <source>
        <dbReference type="SAM" id="Phobius"/>
    </source>
</evidence>
<dbReference type="GO" id="GO:0016020">
    <property type="term" value="C:membrane"/>
    <property type="evidence" value="ECO:0007669"/>
    <property type="project" value="UniProtKB-SubCell"/>
</dbReference>
<feature type="transmembrane region" description="Helical" evidence="6">
    <location>
        <begin position="225"/>
        <end position="242"/>
    </location>
</feature>
<reference evidence="8" key="2">
    <citation type="submission" date="2020-09" db="EMBL/GenBank/DDBJ databases">
        <authorList>
            <person name="Sun Q."/>
            <person name="Zhou Y."/>
        </authorList>
    </citation>
    <scope>NUCLEOTIDE SEQUENCE</scope>
    <source>
        <strain evidence="8">CGMCC 1.15367</strain>
    </source>
</reference>
<evidence type="ECO:0000256" key="1">
    <source>
        <dbReference type="ARBA" id="ARBA00004141"/>
    </source>
</evidence>
<reference evidence="8" key="1">
    <citation type="journal article" date="2014" name="Int. J. Syst. Evol. Microbiol.">
        <title>Complete genome sequence of Corynebacterium casei LMG S-19264T (=DSM 44701T), isolated from a smear-ripened cheese.</title>
        <authorList>
            <consortium name="US DOE Joint Genome Institute (JGI-PGF)"/>
            <person name="Walter F."/>
            <person name="Albersmeier A."/>
            <person name="Kalinowski J."/>
            <person name="Ruckert C."/>
        </authorList>
    </citation>
    <scope>NUCLEOTIDE SEQUENCE</scope>
    <source>
        <strain evidence="8">CGMCC 1.15367</strain>
    </source>
</reference>
<dbReference type="PANTHER" id="PTHR22911:SF6">
    <property type="entry name" value="SOLUTE CARRIER FAMILY 35 MEMBER G1"/>
    <property type="match status" value="1"/>
</dbReference>
<sequence length="317" mass="34079">MTLSPAAVDRGGDPLRGILLKVVSVIVFVAMQTLIKLAGEGIPAGEIVFFRSFFALVPVALYLWWLGDLATALRTDDLPGHFFRGLIGVTSMGLGFFALTRLPYPEWISISYGAPLLTVVFAALFLKEKVRLYRWSAVLVGLVGILIVSLPKLTLFSEGFDRAEGVGILASLGAAAVSAVAMIQIRRLVRTEKTATIVVYFTLTSSTIALVSLPFGWVWPRSDQAVLLVCAGLCGGVGQLLLTGCYRYADASTIAPFEYTSLVLAIALGAFLFEEIVTPSTLVGGLVVVAAGIYIIFREHQLGIERRKARKVSPPSP</sequence>
<accession>A0A917E2H0</accession>
<feature type="transmembrane region" description="Helical" evidence="6">
    <location>
        <begin position="82"/>
        <end position="101"/>
    </location>
</feature>
<dbReference type="RefSeq" id="WP_188907073.1">
    <property type="nucleotide sequence ID" value="NZ_BMIQ01000001.1"/>
</dbReference>
<comment type="caution">
    <text evidence="8">The sequence shown here is derived from an EMBL/GenBank/DDBJ whole genome shotgun (WGS) entry which is preliminary data.</text>
</comment>
<evidence type="ECO:0000313" key="9">
    <source>
        <dbReference type="Proteomes" id="UP000644699"/>
    </source>
</evidence>
<keyword evidence="3 6" id="KW-0812">Transmembrane</keyword>
<gene>
    <name evidence="8" type="ORF">GCM10011390_09970</name>
</gene>
<dbReference type="AlphaFoldDB" id="A0A917E2H0"/>
<proteinExistence type="inferred from homology"/>
<feature type="transmembrane region" description="Helical" evidence="6">
    <location>
        <begin position="107"/>
        <end position="126"/>
    </location>
</feature>
<dbReference type="PANTHER" id="PTHR22911">
    <property type="entry name" value="ACYL-MALONYL CONDENSING ENZYME-RELATED"/>
    <property type="match status" value="1"/>
</dbReference>
<comment type="similarity">
    <text evidence="2">Belongs to the drug/metabolite transporter (DMT) superfamily. 10 TMS drug/metabolite exporter (DME) (TC 2.A.7.3) family.</text>
</comment>
<evidence type="ECO:0000256" key="2">
    <source>
        <dbReference type="ARBA" id="ARBA00009853"/>
    </source>
</evidence>
<evidence type="ECO:0000256" key="3">
    <source>
        <dbReference type="ARBA" id="ARBA00022692"/>
    </source>
</evidence>
<evidence type="ECO:0000256" key="4">
    <source>
        <dbReference type="ARBA" id="ARBA00022989"/>
    </source>
</evidence>
<dbReference type="InterPro" id="IPR000620">
    <property type="entry name" value="EamA_dom"/>
</dbReference>
<comment type="subcellular location">
    <subcellularLocation>
        <location evidence="1">Membrane</location>
        <topology evidence="1">Multi-pass membrane protein</topology>
    </subcellularLocation>
</comment>
<dbReference type="EMBL" id="BMIQ01000001">
    <property type="protein sequence ID" value="GGD93210.1"/>
    <property type="molecule type" value="Genomic_DNA"/>
</dbReference>
<dbReference type="SUPFAM" id="SSF103481">
    <property type="entry name" value="Multidrug resistance efflux transporter EmrE"/>
    <property type="match status" value="2"/>
</dbReference>
<feature type="transmembrane region" description="Helical" evidence="6">
    <location>
        <begin position="254"/>
        <end position="273"/>
    </location>
</feature>
<feature type="transmembrane region" description="Helical" evidence="6">
    <location>
        <begin position="279"/>
        <end position="297"/>
    </location>
</feature>
<evidence type="ECO:0000256" key="5">
    <source>
        <dbReference type="ARBA" id="ARBA00023136"/>
    </source>
</evidence>
<name>A0A917E2H0_9HYPH</name>
<evidence type="ECO:0000313" key="8">
    <source>
        <dbReference type="EMBL" id="GGD93210.1"/>
    </source>
</evidence>
<feature type="domain" description="EamA" evidence="7">
    <location>
        <begin position="167"/>
        <end position="297"/>
    </location>
</feature>
<evidence type="ECO:0000259" key="7">
    <source>
        <dbReference type="Pfam" id="PF00892"/>
    </source>
</evidence>
<keyword evidence="5 6" id="KW-0472">Membrane</keyword>
<feature type="transmembrane region" description="Helical" evidence="6">
    <location>
        <begin position="197"/>
        <end position="219"/>
    </location>
</feature>
<feature type="transmembrane region" description="Helical" evidence="6">
    <location>
        <begin position="133"/>
        <end position="153"/>
    </location>
</feature>
<protein>
    <submittedName>
        <fullName evidence="8">Permease</fullName>
    </submittedName>
</protein>
<feature type="transmembrane region" description="Helical" evidence="6">
    <location>
        <begin position="18"/>
        <end position="35"/>
    </location>
</feature>
<organism evidence="8 9">
    <name type="scientific">Aureimonas endophytica</name>
    <dbReference type="NCBI Taxonomy" id="2027858"/>
    <lineage>
        <taxon>Bacteria</taxon>
        <taxon>Pseudomonadati</taxon>
        <taxon>Pseudomonadota</taxon>
        <taxon>Alphaproteobacteria</taxon>
        <taxon>Hyphomicrobiales</taxon>
        <taxon>Aurantimonadaceae</taxon>
        <taxon>Aureimonas</taxon>
    </lineage>
</organism>
<dbReference type="InterPro" id="IPR037185">
    <property type="entry name" value="EmrE-like"/>
</dbReference>
<keyword evidence="9" id="KW-1185">Reference proteome</keyword>
<dbReference type="Proteomes" id="UP000644699">
    <property type="component" value="Unassembled WGS sequence"/>
</dbReference>
<feature type="domain" description="EamA" evidence="7">
    <location>
        <begin position="16"/>
        <end position="149"/>
    </location>
</feature>
<feature type="transmembrane region" description="Helical" evidence="6">
    <location>
        <begin position="165"/>
        <end position="185"/>
    </location>
</feature>